<keyword evidence="2 7" id="KW-0548">Nucleotidyltransferase</keyword>
<name>A0A426FS52_9BURK</name>
<feature type="domain" description="HD" evidence="9">
    <location>
        <begin position="446"/>
        <end position="568"/>
    </location>
</feature>
<dbReference type="AlphaFoldDB" id="A0A426FS52"/>
<evidence type="ECO:0000256" key="3">
    <source>
        <dbReference type="ARBA" id="ARBA00022737"/>
    </source>
</evidence>
<dbReference type="InterPro" id="IPR013546">
    <property type="entry name" value="PII_UdlTrfase/GS_AdlTrfase"/>
</dbReference>
<dbReference type="GO" id="GO:0008773">
    <property type="term" value="F:[protein-PII] uridylyltransferase activity"/>
    <property type="evidence" value="ECO:0007669"/>
    <property type="project" value="UniProtKB-UniRule"/>
</dbReference>
<dbReference type="InterPro" id="IPR002912">
    <property type="entry name" value="ACT_dom"/>
</dbReference>
<dbReference type="CDD" id="cd05401">
    <property type="entry name" value="NT_GlnE_GlnD_like"/>
    <property type="match status" value="1"/>
</dbReference>
<comment type="activity regulation">
    <text evidence="7">Uridylyltransferase (UTase) activity is inhibited by glutamine, while glutamine activates uridylyl-removing (UR) activity.</text>
</comment>
<dbReference type="InterPro" id="IPR045865">
    <property type="entry name" value="ACT-like_dom_sf"/>
</dbReference>
<dbReference type="InterPro" id="IPR043519">
    <property type="entry name" value="NT_sf"/>
</dbReference>
<dbReference type="GO" id="GO:0006808">
    <property type="term" value="P:regulation of nitrogen utilization"/>
    <property type="evidence" value="ECO:0007669"/>
    <property type="project" value="UniProtKB-UniRule"/>
</dbReference>
<keyword evidence="1 7" id="KW-0808">Transferase</keyword>
<evidence type="ECO:0000256" key="1">
    <source>
        <dbReference type="ARBA" id="ARBA00022679"/>
    </source>
</evidence>
<keyword evidence="3" id="KW-0677">Repeat</keyword>
<proteinExistence type="inferred from homology"/>
<evidence type="ECO:0000259" key="8">
    <source>
        <dbReference type="PROSITE" id="PS51671"/>
    </source>
</evidence>
<comment type="domain">
    <text evidence="7">Has four distinct domains: an N-terminal nucleotidyltransferase (NT) domain responsible for UTase activity, a central HD domain that encodes UR activity, and two C-terminal ACT domains that seem to have a role in glutamine sensing.</text>
</comment>
<dbReference type="SMART" id="SM00471">
    <property type="entry name" value="HDc"/>
    <property type="match status" value="1"/>
</dbReference>
<keyword evidence="4 7" id="KW-0378">Hydrolase</keyword>
<feature type="domain" description="ACT" evidence="8">
    <location>
        <begin position="796"/>
        <end position="862"/>
    </location>
</feature>
<dbReference type="OrthoDB" id="9758038at2"/>
<evidence type="ECO:0000256" key="7">
    <source>
        <dbReference type="HAMAP-Rule" id="MF_00277"/>
    </source>
</evidence>
<comment type="function">
    <text evidence="7">Modifies, by uridylylation and deuridylylation, the PII regulatory proteins (GlnB and homologs), in response to the nitrogen status of the cell that GlnD senses through the glutamine level. Under low glutamine levels, catalyzes the conversion of the PII proteins and UTP to PII-UMP and PPi, while under higher glutamine levels, GlnD hydrolyzes PII-UMP to PII and UMP (deuridylylation). Thus, controls uridylylation state and activity of the PII proteins, and plays an important role in the regulation of nitrogen metabolism.</text>
</comment>
<dbReference type="PANTHER" id="PTHR47320:SF1">
    <property type="entry name" value="BIFUNCTIONAL URIDYLYLTRANSFERASE_URIDYLYL-REMOVING ENZYME"/>
    <property type="match status" value="1"/>
</dbReference>
<dbReference type="EC" id="2.7.7.59" evidence="7"/>
<dbReference type="CDD" id="cd04899">
    <property type="entry name" value="ACT_ACR-UUR-like_2"/>
    <property type="match status" value="1"/>
</dbReference>
<dbReference type="SUPFAM" id="SSF81301">
    <property type="entry name" value="Nucleotidyltransferase"/>
    <property type="match status" value="1"/>
</dbReference>
<dbReference type="InterPro" id="IPR003607">
    <property type="entry name" value="HD/PDEase_dom"/>
</dbReference>
<dbReference type="RefSeq" id="WP_125094889.1">
    <property type="nucleotide sequence ID" value="NZ_RRUE01000001.1"/>
</dbReference>
<comment type="cofactor">
    <cofactor evidence="7">
        <name>Mg(2+)</name>
        <dbReference type="ChEBI" id="CHEBI:18420"/>
    </cofactor>
</comment>
<comment type="catalytic activity">
    <reaction evidence="7">
        <text>[protein-PII]-L-tyrosine + UTP = [protein-PII]-uridylyl-L-tyrosine + diphosphate</text>
        <dbReference type="Rhea" id="RHEA:13673"/>
        <dbReference type="Rhea" id="RHEA-COMP:12147"/>
        <dbReference type="Rhea" id="RHEA-COMP:12148"/>
        <dbReference type="ChEBI" id="CHEBI:33019"/>
        <dbReference type="ChEBI" id="CHEBI:46398"/>
        <dbReference type="ChEBI" id="CHEBI:46858"/>
        <dbReference type="ChEBI" id="CHEBI:90602"/>
        <dbReference type="EC" id="2.7.7.59"/>
    </reaction>
</comment>
<dbReference type="PANTHER" id="PTHR47320">
    <property type="entry name" value="BIFUNCTIONAL URIDYLYLTRANSFERASE/URIDYLYL-REMOVING ENZYME"/>
    <property type="match status" value="1"/>
</dbReference>
<keyword evidence="6 7" id="KW-0511">Multifunctional enzyme</keyword>
<dbReference type="Pfam" id="PF01909">
    <property type="entry name" value="NTP_transf_2"/>
    <property type="match status" value="1"/>
</dbReference>
<dbReference type="CDD" id="cd00077">
    <property type="entry name" value="HDc"/>
    <property type="match status" value="1"/>
</dbReference>
<protein>
    <recommendedName>
        <fullName evidence="7">Bifunctional uridylyltransferase/uridylyl-removing enzyme</fullName>
        <shortName evidence="7">UTase/UR</shortName>
    </recommendedName>
    <alternativeName>
        <fullName evidence="7">Bifunctional [protein-PII] modification enzyme</fullName>
    </alternativeName>
    <alternativeName>
        <fullName evidence="7">Bifunctional nitrogen sensor protein</fullName>
    </alternativeName>
    <domain>
        <recommendedName>
            <fullName evidence="7">[Protein-PII] uridylyltransferase</fullName>
            <shortName evidence="7">PII uridylyltransferase</shortName>
            <shortName evidence="7">UTase</shortName>
            <ecNumber evidence="7">2.7.7.59</ecNumber>
        </recommendedName>
    </domain>
    <domain>
        <recommendedName>
            <fullName evidence="7">[Protein-PII]-UMP uridylyl-removing enzyme</fullName>
            <shortName evidence="7">UR</shortName>
            <ecNumber evidence="7">3.1.4.-</ecNumber>
        </recommendedName>
    </domain>
</protein>
<dbReference type="PROSITE" id="PS51831">
    <property type="entry name" value="HD"/>
    <property type="match status" value="1"/>
</dbReference>
<dbReference type="HAMAP" id="MF_00277">
    <property type="entry name" value="PII_uridylyl_transf"/>
    <property type="match status" value="1"/>
</dbReference>
<dbReference type="SUPFAM" id="SSF109604">
    <property type="entry name" value="HD-domain/PDEase-like"/>
    <property type="match status" value="1"/>
</dbReference>
<evidence type="ECO:0000256" key="5">
    <source>
        <dbReference type="ARBA" id="ARBA00022842"/>
    </source>
</evidence>
<comment type="similarity">
    <text evidence="7">Belongs to the GlnD family.</text>
</comment>
<gene>
    <name evidence="7" type="primary">glnD</name>
    <name evidence="10" type="ORF">EHV23_04515</name>
</gene>
<dbReference type="SUPFAM" id="SSF81593">
    <property type="entry name" value="Nucleotidyltransferase substrate binding subunit/domain"/>
    <property type="match status" value="1"/>
</dbReference>
<comment type="caution">
    <text evidence="10">The sequence shown here is derived from an EMBL/GenBank/DDBJ whole genome shotgun (WGS) entry which is preliminary data.</text>
</comment>
<evidence type="ECO:0000256" key="2">
    <source>
        <dbReference type="ARBA" id="ARBA00022695"/>
    </source>
</evidence>
<evidence type="ECO:0000256" key="6">
    <source>
        <dbReference type="ARBA" id="ARBA00023268"/>
    </source>
</evidence>
<dbReference type="PIRSF" id="PIRSF006288">
    <property type="entry name" value="PII_uridyltransf"/>
    <property type="match status" value="1"/>
</dbReference>
<dbReference type="NCBIfam" id="TIGR01693">
    <property type="entry name" value="UTase_glnD"/>
    <property type="match status" value="1"/>
</dbReference>
<dbReference type="InterPro" id="IPR002934">
    <property type="entry name" value="Polymerase_NTP_transf_dom"/>
</dbReference>
<dbReference type="Proteomes" id="UP000270261">
    <property type="component" value="Unassembled WGS sequence"/>
</dbReference>
<dbReference type="PROSITE" id="PS51671">
    <property type="entry name" value="ACT"/>
    <property type="match status" value="2"/>
</dbReference>
<dbReference type="InterPro" id="IPR010043">
    <property type="entry name" value="UTase/UR"/>
</dbReference>
<dbReference type="Pfam" id="PF01966">
    <property type="entry name" value="HD"/>
    <property type="match status" value="1"/>
</dbReference>
<comment type="caution">
    <text evidence="7">Lacks conserved residue(s) required for the propagation of feature annotation.</text>
</comment>
<dbReference type="EC" id="3.1.4.-" evidence="7"/>
<keyword evidence="11" id="KW-1185">Reference proteome</keyword>
<evidence type="ECO:0000259" key="9">
    <source>
        <dbReference type="PROSITE" id="PS51831"/>
    </source>
</evidence>
<dbReference type="EMBL" id="RRUE01000001">
    <property type="protein sequence ID" value="RRN45460.1"/>
    <property type="molecule type" value="Genomic_DNA"/>
</dbReference>
<dbReference type="SUPFAM" id="SSF55021">
    <property type="entry name" value="ACT-like"/>
    <property type="match status" value="2"/>
</dbReference>
<evidence type="ECO:0000313" key="10">
    <source>
        <dbReference type="EMBL" id="RRN45460.1"/>
    </source>
</evidence>
<dbReference type="Pfam" id="PF08335">
    <property type="entry name" value="GlnD_UR_UTase"/>
    <property type="match status" value="1"/>
</dbReference>
<reference evidence="10 11" key="1">
    <citation type="submission" date="2018-11" db="EMBL/GenBank/DDBJ databases">
        <title>Genome sequencing of Lautropia sp. KCOM 2505 (= ChDC F240).</title>
        <authorList>
            <person name="Kook J.-K."/>
            <person name="Park S.-N."/>
            <person name="Lim Y.K."/>
        </authorList>
    </citation>
    <scope>NUCLEOTIDE SEQUENCE [LARGE SCALE GENOMIC DNA]</scope>
    <source>
        <strain evidence="10 11">KCOM 2505</strain>
    </source>
</reference>
<organism evidence="10 11">
    <name type="scientific">Lautropia dentalis</name>
    <dbReference type="NCBI Taxonomy" id="2490857"/>
    <lineage>
        <taxon>Bacteria</taxon>
        <taxon>Pseudomonadati</taxon>
        <taxon>Pseudomonadota</taxon>
        <taxon>Betaproteobacteria</taxon>
        <taxon>Burkholderiales</taxon>
        <taxon>Burkholderiaceae</taxon>
        <taxon>Lautropia</taxon>
    </lineage>
</organism>
<evidence type="ECO:0000256" key="4">
    <source>
        <dbReference type="ARBA" id="ARBA00022801"/>
    </source>
</evidence>
<comment type="catalytic activity">
    <reaction evidence="7">
        <text>[protein-PII]-uridylyl-L-tyrosine + H2O = [protein-PII]-L-tyrosine + UMP + H(+)</text>
        <dbReference type="Rhea" id="RHEA:48600"/>
        <dbReference type="Rhea" id="RHEA-COMP:12147"/>
        <dbReference type="Rhea" id="RHEA-COMP:12148"/>
        <dbReference type="ChEBI" id="CHEBI:15377"/>
        <dbReference type="ChEBI" id="CHEBI:15378"/>
        <dbReference type="ChEBI" id="CHEBI:46858"/>
        <dbReference type="ChEBI" id="CHEBI:57865"/>
        <dbReference type="ChEBI" id="CHEBI:90602"/>
    </reaction>
</comment>
<dbReference type="NCBIfam" id="NF002837">
    <property type="entry name" value="PRK03059.1"/>
    <property type="match status" value="1"/>
</dbReference>
<keyword evidence="5 7" id="KW-0460">Magnesium</keyword>
<feature type="region of interest" description="Uridylyltransferase" evidence="7">
    <location>
        <begin position="1"/>
        <end position="327"/>
    </location>
</feature>
<evidence type="ECO:0000313" key="11">
    <source>
        <dbReference type="Proteomes" id="UP000270261"/>
    </source>
</evidence>
<dbReference type="InterPro" id="IPR006674">
    <property type="entry name" value="HD_domain"/>
</dbReference>
<dbReference type="Gene3D" id="1.10.3210.10">
    <property type="entry name" value="Hypothetical protein af1432"/>
    <property type="match status" value="1"/>
</dbReference>
<dbReference type="GO" id="GO:0008081">
    <property type="term" value="F:phosphoric diester hydrolase activity"/>
    <property type="evidence" value="ECO:0007669"/>
    <property type="project" value="UniProtKB-UniRule"/>
</dbReference>
<feature type="domain" description="ACT" evidence="8">
    <location>
        <begin position="685"/>
        <end position="770"/>
    </location>
</feature>
<sequence length="862" mass="98304">MEGLTPEVIASLREQCDQLRAARIERFRQDQRIGLLMHGLARDTDQLLRNLWKAAGMPADWALFAVGGYGRGELQPYSDVDLLLLAPEPAQPASHLPAATIACIERFIGACWDIGLEIGHSVRTPSQCAQSAHDDISTMTALLERRQLTGNRRAARLLSEAMAGQLALPLFIRDKLLEMRQRHQKYEDTPYSLEPNCKESPGALRDLQVVAWISRAAGFGQAWVSLVRAGVIEPLEASQLQRYERLLKRIRAWLHILAGRREDRLIFDLQPAVAQAMHLPGDGPRARSEKLMQQYYLAAKGITQLSTLLVQSLEIRLLRQHPGPARPLDSHFDAVDELLDLRDPEMFERDPRLILQAFRVLQQHRWLKGMSVRTLRAIWHARFRIDGAYRHDPVNKACFLSILQNPVGITHTLRLMNQWSVLGRYLAPFRHIVGRMQHDLFHVYTVDQHTIMVVRNLRRFMMAEHAHEYPFCSQLMSQFESPWLLIVAALFHDIAKGRGGDHSVLGERDILRFCRSYGIEGEDRQLLGFLVREHLTMSMTAQKKDIADPDVVAEFARRVQTPRQLSALYLLTVADIRATSARIWNAWKGKLLEDLYRITLAHLTGPTSLPGVQRDERQQAAATLLRERGLADEDWQPFWDSLDIGYFLRHDPEDLAWHTEVLHRHANARSTAVYTRESGVGEGIEFLIFTEDRPALFACICRFFEQQRLSILEARVHTTRHGMALDSFEVMPADQRPVSVEQRTRMEAALTRLLSTPTPAEELKPAGRSRLSRRSRAFPLPPRIDLRPDDSGQRYLLSVTATDRPGLLYDMARILAENTVELFGARIATLGERAEDTFTIGSDNLRTEAERLQLEKALLEVL</sequence>
<accession>A0A426FS52</accession>
<dbReference type="CDD" id="cd04900">
    <property type="entry name" value="ACT_UUR-like_1"/>
    <property type="match status" value="1"/>
</dbReference>